<dbReference type="PRINTS" id="PR00420">
    <property type="entry name" value="RNGMNOXGNASE"/>
</dbReference>
<evidence type="ECO:0000313" key="2">
    <source>
        <dbReference type="EMBL" id="QIS14998.1"/>
    </source>
</evidence>
<dbReference type="InterPro" id="IPR051704">
    <property type="entry name" value="FAD_aromatic-hydroxylase"/>
</dbReference>
<dbReference type="EMBL" id="CP046172">
    <property type="protein sequence ID" value="QIS14998.1"/>
    <property type="molecule type" value="Genomic_DNA"/>
</dbReference>
<dbReference type="InterPro" id="IPR002938">
    <property type="entry name" value="FAD-bd"/>
</dbReference>
<dbReference type="AlphaFoldDB" id="A0A6G9YP72"/>
<feature type="domain" description="FAD-binding" evidence="1">
    <location>
        <begin position="6"/>
        <end position="340"/>
    </location>
</feature>
<evidence type="ECO:0000259" key="1">
    <source>
        <dbReference type="Pfam" id="PF01494"/>
    </source>
</evidence>
<organism evidence="2 3">
    <name type="scientific">Nocardia arthritidis</name>
    <dbReference type="NCBI Taxonomy" id="228602"/>
    <lineage>
        <taxon>Bacteria</taxon>
        <taxon>Bacillati</taxon>
        <taxon>Actinomycetota</taxon>
        <taxon>Actinomycetes</taxon>
        <taxon>Mycobacteriales</taxon>
        <taxon>Nocardiaceae</taxon>
        <taxon>Nocardia</taxon>
    </lineage>
</organism>
<dbReference type="KEGG" id="nah:F5544_35840"/>
<dbReference type="InterPro" id="IPR036188">
    <property type="entry name" value="FAD/NAD-bd_sf"/>
</dbReference>
<name>A0A6G9YP72_9NOCA</name>
<dbReference type="Proteomes" id="UP000503540">
    <property type="component" value="Chromosome"/>
</dbReference>
<dbReference type="GO" id="GO:0071949">
    <property type="term" value="F:FAD binding"/>
    <property type="evidence" value="ECO:0007669"/>
    <property type="project" value="InterPro"/>
</dbReference>
<dbReference type="SUPFAM" id="SSF51905">
    <property type="entry name" value="FAD/NAD(P)-binding domain"/>
    <property type="match status" value="1"/>
</dbReference>
<reference evidence="2 3" key="1">
    <citation type="journal article" date="2019" name="ACS Chem. Biol.">
        <title>Identification and Mobilization of a Cryptic Antibiotic Biosynthesis Gene Locus from a Human-Pathogenic Nocardia Isolate.</title>
        <authorList>
            <person name="Herisse M."/>
            <person name="Ishida K."/>
            <person name="Porter J.L."/>
            <person name="Howden B."/>
            <person name="Hertweck C."/>
            <person name="Stinear T.P."/>
            <person name="Pidot S.J."/>
        </authorList>
    </citation>
    <scope>NUCLEOTIDE SEQUENCE [LARGE SCALE GENOMIC DNA]</scope>
    <source>
        <strain evidence="2 3">AUSMDU00012717</strain>
    </source>
</reference>
<dbReference type="RefSeq" id="WP_167477322.1">
    <property type="nucleotide sequence ID" value="NZ_CP046172.1"/>
</dbReference>
<dbReference type="Gene3D" id="3.30.9.10">
    <property type="entry name" value="D-Amino Acid Oxidase, subunit A, domain 2"/>
    <property type="match status" value="1"/>
</dbReference>
<keyword evidence="3" id="KW-1185">Reference proteome</keyword>
<dbReference type="Pfam" id="PF01494">
    <property type="entry name" value="FAD_binding_3"/>
    <property type="match status" value="1"/>
</dbReference>
<accession>A0A6G9YP72</accession>
<dbReference type="PANTHER" id="PTHR46865">
    <property type="entry name" value="OXIDOREDUCTASE-RELATED"/>
    <property type="match status" value="1"/>
</dbReference>
<dbReference type="Gene3D" id="3.50.50.60">
    <property type="entry name" value="FAD/NAD(P)-binding domain"/>
    <property type="match status" value="1"/>
</dbReference>
<gene>
    <name evidence="2" type="ORF">F5544_35840</name>
</gene>
<sequence>MSSNRNVLISGASIAGPALAYWLNRNGFRTTIVELAPALRPGGNGVDLRGDAVRLVAQTGILPELRELATDIRALTFVDERGAQVATMPNSAFNTADDIEIMRGDLARKLHEITSDETEYRFGTTIEALTQRPDGVAVTFADGTTEIFDLVIGADGLHSRVRNLAIIPEARAVHHLGLYFATAQVDSSFGAPGTVTLYNIPGKVAGVYRSAAHDTAGAFFMLREPHVLEFDHRDRDAQKALLRKYFDIPGWRVRELLAQATADESFYFDAADQIRIPHWSSGRVALVGDAGYCATLLSGAGASLALTGAHLLATELAAAAGDHRRAFDRYEATLRPTVAKHQRATKLSSALLIPAGPSQLWLRNRLARILTFEPVAAKVFRQQFERAA</sequence>
<protein>
    <submittedName>
        <fullName evidence="2">FAD-dependent oxidoreductase</fullName>
    </submittedName>
</protein>
<dbReference type="PANTHER" id="PTHR46865:SF2">
    <property type="entry name" value="MONOOXYGENASE"/>
    <property type="match status" value="1"/>
</dbReference>
<evidence type="ECO:0000313" key="3">
    <source>
        <dbReference type="Proteomes" id="UP000503540"/>
    </source>
</evidence>
<proteinExistence type="predicted"/>